<reference evidence="2 3" key="1">
    <citation type="journal article" date="2023" name="Arcadia Sci">
        <title>De novo assembly of a long-read Amblyomma americanum tick genome.</title>
        <authorList>
            <person name="Chou S."/>
            <person name="Poskanzer K.E."/>
            <person name="Rollins M."/>
            <person name="Thuy-Boun P.S."/>
        </authorList>
    </citation>
    <scope>NUCLEOTIDE SEQUENCE [LARGE SCALE GENOMIC DNA]</scope>
    <source>
        <strain evidence="2">F_SG_1</strain>
        <tissue evidence="2">Salivary glands</tissue>
    </source>
</reference>
<dbReference type="AlphaFoldDB" id="A0AAQ4EAL2"/>
<name>A0AAQ4EAL2_AMBAM</name>
<evidence type="ECO:0000313" key="3">
    <source>
        <dbReference type="Proteomes" id="UP001321473"/>
    </source>
</evidence>
<feature type="region of interest" description="Disordered" evidence="1">
    <location>
        <begin position="1"/>
        <end position="27"/>
    </location>
</feature>
<proteinExistence type="predicted"/>
<feature type="compositionally biased region" description="Polar residues" evidence="1">
    <location>
        <begin position="9"/>
        <end position="27"/>
    </location>
</feature>
<accession>A0AAQ4EAL2</accession>
<protein>
    <submittedName>
        <fullName evidence="2">Uncharacterized protein</fullName>
    </submittedName>
</protein>
<evidence type="ECO:0000313" key="2">
    <source>
        <dbReference type="EMBL" id="KAK8771795.1"/>
    </source>
</evidence>
<gene>
    <name evidence="2" type="ORF">V5799_024960</name>
</gene>
<organism evidence="2 3">
    <name type="scientific">Amblyomma americanum</name>
    <name type="common">Lone star tick</name>
    <dbReference type="NCBI Taxonomy" id="6943"/>
    <lineage>
        <taxon>Eukaryota</taxon>
        <taxon>Metazoa</taxon>
        <taxon>Ecdysozoa</taxon>
        <taxon>Arthropoda</taxon>
        <taxon>Chelicerata</taxon>
        <taxon>Arachnida</taxon>
        <taxon>Acari</taxon>
        <taxon>Parasitiformes</taxon>
        <taxon>Ixodida</taxon>
        <taxon>Ixodoidea</taxon>
        <taxon>Ixodidae</taxon>
        <taxon>Amblyomminae</taxon>
        <taxon>Amblyomma</taxon>
    </lineage>
</organism>
<dbReference type="Proteomes" id="UP001321473">
    <property type="component" value="Unassembled WGS sequence"/>
</dbReference>
<feature type="region of interest" description="Disordered" evidence="1">
    <location>
        <begin position="193"/>
        <end position="280"/>
    </location>
</feature>
<comment type="caution">
    <text evidence="2">The sequence shown here is derived from an EMBL/GenBank/DDBJ whole genome shotgun (WGS) entry which is preliminary data.</text>
</comment>
<keyword evidence="3" id="KW-1185">Reference proteome</keyword>
<dbReference type="EMBL" id="JARKHS020019293">
    <property type="protein sequence ID" value="KAK8771795.1"/>
    <property type="molecule type" value="Genomic_DNA"/>
</dbReference>
<sequence>MAHSGGGSEDSTAGETEPSSPVVITQQPRVTFDLATVTVQSSPEQEDSRMDEELQALGLWEEDMTDEQKVELLRVVAASKETAQREEAVRKSQFVPAQPAVLALPIEGQEHIYWDRRSALMGTHLASSPECSDDEWLKPSSTKQCRPFKRQPLLVKVPTRRVYCMDYHLNFEFKPDDEPALVDMRLLRLNSGTKHLPSPNPVSNVGAGDVPSPTKHDNAADQPLPSDLKVGAGDVPSPTKHDNAADHPLASGLKVGAGDVPSPTKHDNAADRPLASCPKRDCMSPPELLKSWSAMHLAIKKAQSAPGLPVRPWGRVREVSPLLGSLNNRALQSVMPLVLWVCCRPKFRTRQ</sequence>
<evidence type="ECO:0000256" key="1">
    <source>
        <dbReference type="SAM" id="MobiDB-lite"/>
    </source>
</evidence>